<gene>
    <name evidence="2" type="ORF">EQP59_01720</name>
</gene>
<accession>A0A3R5Y2E3</accession>
<organism evidence="2 3">
    <name type="scientific">Ornithobacterium rhinotracheale</name>
    <dbReference type="NCBI Taxonomy" id="28251"/>
    <lineage>
        <taxon>Bacteria</taxon>
        <taxon>Pseudomonadati</taxon>
        <taxon>Bacteroidota</taxon>
        <taxon>Flavobacteriia</taxon>
        <taxon>Flavobacteriales</taxon>
        <taxon>Weeksellaceae</taxon>
        <taxon>Ornithobacterium</taxon>
    </lineage>
</organism>
<evidence type="ECO:0000313" key="3">
    <source>
        <dbReference type="Proteomes" id="UP000287701"/>
    </source>
</evidence>
<dbReference type="EMBL" id="CP035107">
    <property type="protein sequence ID" value="QAR30164.1"/>
    <property type="molecule type" value="Genomic_DNA"/>
</dbReference>
<sequence>MQRFLALLFSLLIIFAPMEAGQAGGVLPSHNTSEQAECCAENQYKTQKTEDAENKKCCDSSDKKCDDGCGKKLCTSHSLTISFRKPEFNFKGFSPKNREGETKNFNYQELSVQQLCYAIWQPPKIK</sequence>
<evidence type="ECO:0000256" key="1">
    <source>
        <dbReference type="SAM" id="SignalP"/>
    </source>
</evidence>
<feature type="chain" id="PRO_5018530632" evidence="1">
    <location>
        <begin position="21"/>
        <end position="126"/>
    </location>
</feature>
<feature type="signal peptide" evidence="1">
    <location>
        <begin position="1"/>
        <end position="20"/>
    </location>
</feature>
<dbReference type="RefSeq" id="WP_128500671.1">
    <property type="nucleotide sequence ID" value="NZ_CP035107.1"/>
</dbReference>
<proteinExistence type="predicted"/>
<evidence type="ECO:0000313" key="2">
    <source>
        <dbReference type="EMBL" id="QAR30164.1"/>
    </source>
</evidence>
<dbReference type="AlphaFoldDB" id="A0A3R5Y2E3"/>
<dbReference type="Proteomes" id="UP000287701">
    <property type="component" value="Chromosome"/>
</dbReference>
<name>A0A3R5Y2E3_ORNRH</name>
<reference evidence="2 3" key="1">
    <citation type="submission" date="2019-01" db="EMBL/GenBank/DDBJ databases">
        <title>Whole Genome of Ornithobacterium rhinotracheale FARPER-174b.</title>
        <authorList>
            <person name="Tataje-Lavanda L.A."/>
            <person name="Montalvan A."/>
            <person name="Montesinos R."/>
            <person name="Zimic M."/>
            <person name="Fernandez-Sanchez M."/>
            <person name="Fernandez-Diaz M."/>
        </authorList>
    </citation>
    <scope>NUCLEOTIDE SEQUENCE [LARGE SCALE GENOMIC DNA]</scope>
    <source>
        <strain evidence="2 3">FARPER-174b</strain>
    </source>
</reference>
<protein>
    <submittedName>
        <fullName evidence="2">Uncharacterized protein</fullName>
    </submittedName>
</protein>
<keyword evidence="1" id="KW-0732">Signal</keyword>
<dbReference type="OrthoDB" id="1453079at2"/>